<name>A0AAV4BSX8_9GAST</name>
<comment type="caution">
    <text evidence="1">The sequence shown here is derived from an EMBL/GenBank/DDBJ whole genome shotgun (WGS) entry which is preliminary data.</text>
</comment>
<gene>
    <name evidence="1" type="ORF">PoB_005282600</name>
</gene>
<keyword evidence="2" id="KW-1185">Reference proteome</keyword>
<evidence type="ECO:0000313" key="2">
    <source>
        <dbReference type="Proteomes" id="UP000735302"/>
    </source>
</evidence>
<organism evidence="1 2">
    <name type="scientific">Plakobranchus ocellatus</name>
    <dbReference type="NCBI Taxonomy" id="259542"/>
    <lineage>
        <taxon>Eukaryota</taxon>
        <taxon>Metazoa</taxon>
        <taxon>Spiralia</taxon>
        <taxon>Lophotrochozoa</taxon>
        <taxon>Mollusca</taxon>
        <taxon>Gastropoda</taxon>
        <taxon>Heterobranchia</taxon>
        <taxon>Euthyneura</taxon>
        <taxon>Panpulmonata</taxon>
        <taxon>Sacoglossa</taxon>
        <taxon>Placobranchoidea</taxon>
        <taxon>Plakobranchidae</taxon>
        <taxon>Plakobranchus</taxon>
    </lineage>
</organism>
<dbReference type="EMBL" id="BLXT01005798">
    <property type="protein sequence ID" value="GFO26321.1"/>
    <property type="molecule type" value="Genomic_DNA"/>
</dbReference>
<evidence type="ECO:0000313" key="1">
    <source>
        <dbReference type="EMBL" id="GFO26321.1"/>
    </source>
</evidence>
<proteinExistence type="predicted"/>
<accession>A0AAV4BSX8</accession>
<reference evidence="1 2" key="1">
    <citation type="journal article" date="2021" name="Elife">
        <title>Chloroplast acquisition without the gene transfer in kleptoplastic sea slugs, Plakobranchus ocellatus.</title>
        <authorList>
            <person name="Maeda T."/>
            <person name="Takahashi S."/>
            <person name="Yoshida T."/>
            <person name="Shimamura S."/>
            <person name="Takaki Y."/>
            <person name="Nagai Y."/>
            <person name="Toyoda A."/>
            <person name="Suzuki Y."/>
            <person name="Arimoto A."/>
            <person name="Ishii H."/>
            <person name="Satoh N."/>
            <person name="Nishiyama T."/>
            <person name="Hasebe M."/>
            <person name="Maruyama T."/>
            <person name="Minagawa J."/>
            <person name="Obokata J."/>
            <person name="Shigenobu S."/>
        </authorList>
    </citation>
    <scope>NUCLEOTIDE SEQUENCE [LARGE SCALE GENOMIC DNA]</scope>
</reference>
<dbReference type="AlphaFoldDB" id="A0AAV4BSX8"/>
<dbReference type="Proteomes" id="UP000735302">
    <property type="component" value="Unassembled WGS sequence"/>
</dbReference>
<sequence length="173" mass="19317">MTPTVIQAFVSGSSGKRVRERARERERVRQSARWLDIEPCGHQPWFSNEVRRNDRTASVLPASDELTTCLSPDRELRDKISELCGFSVAQWLKKLDLKSAKTFLSCVPVWHQSALDKCLEACDYLVLAAGGFSVALKSAAASSRQFIPATAWFEGGEGGAKLIWLEPKVFRCQ</sequence>
<protein>
    <submittedName>
        <fullName evidence="1">Uncharacterized protein</fullName>
    </submittedName>
</protein>